<protein>
    <recommendedName>
        <fullName evidence="10">Rieske domain-containing protein</fullName>
    </recommendedName>
</protein>
<dbReference type="InterPro" id="IPR050446">
    <property type="entry name" value="FAD-oxidoreductase/Apoptosis"/>
</dbReference>
<evidence type="ECO:0000313" key="11">
    <source>
        <dbReference type="EMBL" id="GAO48908.1"/>
    </source>
</evidence>
<dbReference type="GO" id="GO:0051537">
    <property type="term" value="F:2 iron, 2 sulfur cluster binding"/>
    <property type="evidence" value="ECO:0007669"/>
    <property type="project" value="UniProtKB-KW"/>
</dbReference>
<comment type="caution">
    <text evidence="11">The sequence shown here is derived from an EMBL/GenBank/DDBJ whole genome shotgun (WGS) entry which is preliminary data.</text>
</comment>
<dbReference type="Gene3D" id="3.30.390.30">
    <property type="match status" value="1"/>
</dbReference>
<evidence type="ECO:0000256" key="7">
    <source>
        <dbReference type="ARBA" id="ARBA00023002"/>
    </source>
</evidence>
<dbReference type="Pfam" id="PF00355">
    <property type="entry name" value="Rieske"/>
    <property type="match status" value="1"/>
</dbReference>
<reference evidence="11 12" key="3">
    <citation type="journal article" date="2015" name="Genome Announc.">
        <title>Draft Genome Sequence of the Archiascomycetous Yeast Saitoella complicata.</title>
        <authorList>
            <person name="Yamauchi K."/>
            <person name="Kondo S."/>
            <person name="Hamamoto M."/>
            <person name="Takahashi Y."/>
            <person name="Ogura Y."/>
            <person name="Hayashi T."/>
            <person name="Nishida H."/>
        </authorList>
    </citation>
    <scope>NUCLEOTIDE SEQUENCE [LARGE SCALE GENOMIC DNA]</scope>
    <source>
        <strain evidence="11 12">NRRL Y-17804</strain>
    </source>
</reference>
<keyword evidence="5" id="KW-0479">Metal-binding</keyword>
<dbReference type="SUPFAM" id="SSF51905">
    <property type="entry name" value="FAD/NAD(P)-binding domain"/>
    <property type="match status" value="1"/>
</dbReference>
<dbReference type="Gene3D" id="3.50.50.60">
    <property type="entry name" value="FAD/NAD(P)-binding domain"/>
    <property type="match status" value="2"/>
</dbReference>
<dbReference type="Pfam" id="PF14759">
    <property type="entry name" value="Reductase_C"/>
    <property type="match status" value="1"/>
</dbReference>
<dbReference type="PANTHER" id="PTHR43557">
    <property type="entry name" value="APOPTOSIS-INDUCING FACTOR 1"/>
    <property type="match status" value="1"/>
</dbReference>
<evidence type="ECO:0000256" key="4">
    <source>
        <dbReference type="ARBA" id="ARBA00022714"/>
    </source>
</evidence>
<gene>
    <name evidence="11" type="ORF">G7K_3071-t1</name>
</gene>
<dbReference type="InterPro" id="IPR028202">
    <property type="entry name" value="Reductase_C"/>
</dbReference>
<evidence type="ECO:0000256" key="9">
    <source>
        <dbReference type="ARBA" id="ARBA00023014"/>
    </source>
</evidence>
<dbReference type="InterPro" id="IPR036188">
    <property type="entry name" value="FAD/NAD-bd_sf"/>
</dbReference>
<dbReference type="PRINTS" id="PR00411">
    <property type="entry name" value="PNDRDTASEI"/>
</dbReference>
<dbReference type="SUPFAM" id="SSF50022">
    <property type="entry name" value="ISP domain"/>
    <property type="match status" value="1"/>
</dbReference>
<keyword evidence="6" id="KW-0274">FAD</keyword>
<evidence type="ECO:0000256" key="6">
    <source>
        <dbReference type="ARBA" id="ARBA00022827"/>
    </source>
</evidence>
<name>A0A0E9NGI0_SAICN</name>
<dbReference type="InterPro" id="IPR016156">
    <property type="entry name" value="FAD/NAD-linked_Rdtase_dimer_sf"/>
</dbReference>
<dbReference type="InterPro" id="IPR017941">
    <property type="entry name" value="Rieske_2Fe-2S"/>
</dbReference>
<keyword evidence="9" id="KW-0411">Iron-sulfur</keyword>
<dbReference type="GO" id="GO:0005737">
    <property type="term" value="C:cytoplasm"/>
    <property type="evidence" value="ECO:0007669"/>
    <property type="project" value="TreeGrafter"/>
</dbReference>
<dbReference type="GO" id="GO:0046872">
    <property type="term" value="F:metal ion binding"/>
    <property type="evidence" value="ECO:0007669"/>
    <property type="project" value="UniProtKB-KW"/>
</dbReference>
<dbReference type="PROSITE" id="PS51296">
    <property type="entry name" value="RIESKE"/>
    <property type="match status" value="1"/>
</dbReference>
<dbReference type="Pfam" id="PF07992">
    <property type="entry name" value="Pyr_redox_2"/>
    <property type="match status" value="1"/>
</dbReference>
<comment type="similarity">
    <text evidence="2">Belongs to the FAD-dependent oxidoreductase family.</text>
</comment>
<dbReference type="STRING" id="698492.A0A0E9NGI0"/>
<reference evidence="11 12" key="2">
    <citation type="journal article" date="2014" name="J. Gen. Appl. Microbiol.">
        <title>The early diverging ascomycetous budding yeast Saitoella complicata has three histone deacetylases belonging to the Clr6, Hos2, and Rpd3 lineages.</title>
        <authorList>
            <person name="Nishida H."/>
            <person name="Matsumoto T."/>
            <person name="Kondo S."/>
            <person name="Hamamoto M."/>
            <person name="Yoshikawa H."/>
        </authorList>
    </citation>
    <scope>NUCLEOTIDE SEQUENCE [LARGE SCALE GENOMIC DNA]</scope>
    <source>
        <strain evidence="11 12">NRRL Y-17804</strain>
    </source>
</reference>
<dbReference type="SUPFAM" id="SSF55424">
    <property type="entry name" value="FAD/NAD-linked reductases, dimerisation (C-terminal) domain"/>
    <property type="match status" value="1"/>
</dbReference>
<dbReference type="PRINTS" id="PR00368">
    <property type="entry name" value="FADPNR"/>
</dbReference>
<sequence length="585" mass="63071">MLTRLRLSNPRSLTRTSSIIYRSMSSEAGLQQFRVGYADEIKDMQKKEVTIGGEQKVLLMKVKGKIYATAPKCTHYGAPLKNGVLSPDGRLVCPWHGACFRVDTGDIEDAPALDALKTYPVTIKDNEIFISATQESLTQNQHPPTFIAKGAKDPSKHLVVVGGGSGATGVVEGSRSFGYPGKITVVSKETYLPIDRTKLSKALITDEGKVALRSSDFFKDLDIEIKLGSTVKAVDPSGHTITLENGESLSYTTLVLATGGIPKRLPMYGFNASNVYTLRYIQDADAITKALGDAEKEKKKVVIVGSSFIGMELAGCISGKGHDVTVIGMESSPLETILGPKVGKFIQGLHTEKGVKFELGKEVEKAETSGNKATAVLLKDGTSIPADVVILGVGVAPATKFLESSSAFNLRKDGGVEVDEFLRVKGVEDVYAIGDIAAFPYIGHTGKAKGDPIRIEHWDVAMNHGRTVARHISSPFSKEFPEPKPFTNVPYFWSAQGVQVRYCGNTQGGFDDIVYQGSFEDKKWAAFYCQGEEVVAVCSVGYDPVVSKAAELMRVGGMPAKKELADGVDVRKVEIPHGVADLKLE</sequence>
<dbReference type="CDD" id="cd03478">
    <property type="entry name" value="Rieske_AIFL_N"/>
    <property type="match status" value="1"/>
</dbReference>
<keyword evidence="3" id="KW-0285">Flavoprotein</keyword>
<dbReference type="AlphaFoldDB" id="A0A0E9NGI0"/>
<reference evidence="11 12" key="1">
    <citation type="journal article" date="2011" name="J. Gen. Appl. Microbiol.">
        <title>Draft genome sequencing of the enigmatic yeast Saitoella complicata.</title>
        <authorList>
            <person name="Nishida H."/>
            <person name="Hamamoto M."/>
            <person name="Sugiyama J."/>
        </authorList>
    </citation>
    <scope>NUCLEOTIDE SEQUENCE [LARGE SCALE GENOMIC DNA]</scope>
    <source>
        <strain evidence="11 12">NRRL Y-17804</strain>
    </source>
</reference>
<keyword evidence="4" id="KW-0001">2Fe-2S</keyword>
<dbReference type="InterPro" id="IPR023753">
    <property type="entry name" value="FAD/NAD-binding_dom"/>
</dbReference>
<evidence type="ECO:0000313" key="12">
    <source>
        <dbReference type="Proteomes" id="UP000033140"/>
    </source>
</evidence>
<organism evidence="11 12">
    <name type="scientific">Saitoella complicata (strain BCRC 22490 / CBS 7301 / JCM 7358 / NBRC 10748 / NRRL Y-17804)</name>
    <dbReference type="NCBI Taxonomy" id="698492"/>
    <lineage>
        <taxon>Eukaryota</taxon>
        <taxon>Fungi</taxon>
        <taxon>Dikarya</taxon>
        <taxon>Ascomycota</taxon>
        <taxon>Taphrinomycotina</taxon>
        <taxon>Taphrinomycotina incertae sedis</taxon>
        <taxon>Saitoella</taxon>
    </lineage>
</organism>
<keyword evidence="8" id="KW-0408">Iron</keyword>
<dbReference type="Proteomes" id="UP000033140">
    <property type="component" value="Unassembled WGS sequence"/>
</dbReference>
<proteinExistence type="inferred from homology"/>
<accession>A0A0E9NGI0</accession>
<dbReference type="OMA" id="PRCTHYG"/>
<comment type="cofactor">
    <cofactor evidence="1">
        <name>FAD</name>
        <dbReference type="ChEBI" id="CHEBI:57692"/>
    </cofactor>
</comment>
<dbReference type="EMBL" id="BACD03000018">
    <property type="protein sequence ID" value="GAO48908.1"/>
    <property type="molecule type" value="Genomic_DNA"/>
</dbReference>
<evidence type="ECO:0000256" key="2">
    <source>
        <dbReference type="ARBA" id="ARBA00006442"/>
    </source>
</evidence>
<evidence type="ECO:0000259" key="10">
    <source>
        <dbReference type="PROSITE" id="PS51296"/>
    </source>
</evidence>
<feature type="domain" description="Rieske" evidence="10">
    <location>
        <begin position="32"/>
        <end position="130"/>
    </location>
</feature>
<keyword evidence="7" id="KW-0560">Oxidoreductase</keyword>
<dbReference type="InterPro" id="IPR036922">
    <property type="entry name" value="Rieske_2Fe-2S_sf"/>
</dbReference>
<evidence type="ECO:0000256" key="3">
    <source>
        <dbReference type="ARBA" id="ARBA00022630"/>
    </source>
</evidence>
<dbReference type="PANTHER" id="PTHR43557:SF2">
    <property type="entry name" value="RIESKE DOMAIN-CONTAINING PROTEIN-RELATED"/>
    <property type="match status" value="1"/>
</dbReference>
<evidence type="ECO:0000256" key="5">
    <source>
        <dbReference type="ARBA" id="ARBA00022723"/>
    </source>
</evidence>
<keyword evidence="12" id="KW-1185">Reference proteome</keyword>
<evidence type="ECO:0000256" key="1">
    <source>
        <dbReference type="ARBA" id="ARBA00001974"/>
    </source>
</evidence>
<dbReference type="Gene3D" id="2.102.10.10">
    <property type="entry name" value="Rieske [2Fe-2S] iron-sulphur domain"/>
    <property type="match status" value="1"/>
</dbReference>
<dbReference type="GO" id="GO:0016651">
    <property type="term" value="F:oxidoreductase activity, acting on NAD(P)H"/>
    <property type="evidence" value="ECO:0007669"/>
    <property type="project" value="TreeGrafter"/>
</dbReference>
<evidence type="ECO:0000256" key="8">
    <source>
        <dbReference type="ARBA" id="ARBA00023004"/>
    </source>
</evidence>